<keyword evidence="3" id="KW-1185">Reference proteome</keyword>
<comment type="caution">
    <text evidence="2">The sequence shown here is derived from an EMBL/GenBank/DDBJ whole genome shotgun (WGS) entry which is preliminary data.</text>
</comment>
<dbReference type="CDD" id="cd02230">
    <property type="entry name" value="cupin_HP0902-like"/>
    <property type="match status" value="1"/>
</dbReference>
<feature type="region of interest" description="Disordered" evidence="1">
    <location>
        <begin position="1"/>
        <end position="30"/>
    </location>
</feature>
<organism evidence="2 3">
    <name type="scientific">Phytoactinopolyspora alkaliphila</name>
    <dbReference type="NCBI Taxonomy" id="1783498"/>
    <lineage>
        <taxon>Bacteria</taxon>
        <taxon>Bacillati</taxon>
        <taxon>Actinomycetota</taxon>
        <taxon>Actinomycetes</taxon>
        <taxon>Jiangellales</taxon>
        <taxon>Jiangellaceae</taxon>
        <taxon>Phytoactinopolyspora</taxon>
    </lineage>
</organism>
<protein>
    <recommendedName>
        <fullName evidence="4">Cupin</fullName>
    </recommendedName>
</protein>
<reference evidence="2 3" key="1">
    <citation type="submission" date="2020-02" db="EMBL/GenBank/DDBJ databases">
        <authorList>
            <person name="Li X.-J."/>
            <person name="Feng X.-M."/>
        </authorList>
    </citation>
    <scope>NUCLEOTIDE SEQUENCE [LARGE SCALE GENOMIC DNA]</scope>
    <source>
        <strain evidence="2 3">CGMCC 4.7225</strain>
    </source>
</reference>
<evidence type="ECO:0008006" key="4">
    <source>
        <dbReference type="Google" id="ProtNLM"/>
    </source>
</evidence>
<evidence type="ECO:0000313" key="3">
    <source>
        <dbReference type="Proteomes" id="UP000469185"/>
    </source>
</evidence>
<dbReference type="PANTHER" id="PTHR37694">
    <property type="entry name" value="SLR8022 PROTEIN"/>
    <property type="match status" value="1"/>
</dbReference>
<name>A0A6N9YR71_9ACTN</name>
<gene>
    <name evidence="2" type="ORF">G1H11_18690</name>
</gene>
<sequence>MVEMTLESVGDHQLDAARNSPNGRAARTLHSGARLRQTLIALTAGTRLNEHQSPGDATILCLRGSVTLHAGERSVTIPAGSLVDVPPQRHDLVANDDSLVILTVGLG</sequence>
<proteinExistence type="predicted"/>
<dbReference type="InterPro" id="IPR011051">
    <property type="entry name" value="RmlC_Cupin_sf"/>
</dbReference>
<dbReference type="SUPFAM" id="SSF51182">
    <property type="entry name" value="RmlC-like cupins"/>
    <property type="match status" value="1"/>
</dbReference>
<dbReference type="Gene3D" id="2.60.120.10">
    <property type="entry name" value="Jelly Rolls"/>
    <property type="match status" value="1"/>
</dbReference>
<dbReference type="Proteomes" id="UP000469185">
    <property type="component" value="Unassembled WGS sequence"/>
</dbReference>
<dbReference type="PANTHER" id="PTHR37694:SF1">
    <property type="entry name" value="SLR8022 PROTEIN"/>
    <property type="match status" value="1"/>
</dbReference>
<dbReference type="AlphaFoldDB" id="A0A6N9YR71"/>
<dbReference type="InterPro" id="IPR014710">
    <property type="entry name" value="RmlC-like_jellyroll"/>
</dbReference>
<dbReference type="RefSeq" id="WP_163820122.1">
    <property type="nucleotide sequence ID" value="NZ_JAAGOB010000011.1"/>
</dbReference>
<evidence type="ECO:0000313" key="2">
    <source>
        <dbReference type="EMBL" id="NED97328.1"/>
    </source>
</evidence>
<accession>A0A6N9YR71</accession>
<dbReference type="EMBL" id="JAAGOB010000011">
    <property type="protein sequence ID" value="NED97328.1"/>
    <property type="molecule type" value="Genomic_DNA"/>
</dbReference>
<evidence type="ECO:0000256" key="1">
    <source>
        <dbReference type="SAM" id="MobiDB-lite"/>
    </source>
</evidence>